<evidence type="ECO:0000313" key="2">
    <source>
        <dbReference type="Proteomes" id="UP000198629"/>
    </source>
</evidence>
<dbReference type="Proteomes" id="UP000198629">
    <property type="component" value="Unassembled WGS sequence"/>
</dbReference>
<accession>A0A1G9CNY4</accession>
<name>A0A1G9CNY4_9PROT</name>
<keyword evidence="2" id="KW-1185">Reference proteome</keyword>
<organism evidence="1 2">
    <name type="scientific">Methylophilus rhizosphaerae</name>
    <dbReference type="NCBI Taxonomy" id="492660"/>
    <lineage>
        <taxon>Bacteria</taxon>
        <taxon>Pseudomonadati</taxon>
        <taxon>Pseudomonadota</taxon>
        <taxon>Betaproteobacteria</taxon>
        <taxon>Nitrosomonadales</taxon>
        <taxon>Methylophilaceae</taxon>
        <taxon>Methylophilus</taxon>
    </lineage>
</organism>
<reference evidence="2" key="1">
    <citation type="submission" date="2016-10" db="EMBL/GenBank/DDBJ databases">
        <authorList>
            <person name="Varghese N."/>
            <person name="Submissions S."/>
        </authorList>
    </citation>
    <scope>NUCLEOTIDE SEQUENCE [LARGE SCALE GENOMIC DNA]</scope>
    <source>
        <strain evidence="2">CBMB127</strain>
    </source>
</reference>
<dbReference type="AlphaFoldDB" id="A0A1G9CNY4"/>
<dbReference type="EMBL" id="FNFX01000003">
    <property type="protein sequence ID" value="SDK53368.1"/>
    <property type="molecule type" value="Genomic_DNA"/>
</dbReference>
<gene>
    <name evidence="1" type="ORF">SAMN05192566_1556</name>
</gene>
<evidence type="ECO:0000313" key="1">
    <source>
        <dbReference type="EMBL" id="SDK53368.1"/>
    </source>
</evidence>
<sequence length="35" mass="4025">MLTLWLTAFRMIFVGQLLITSSADILREEVILQVC</sequence>
<protein>
    <submittedName>
        <fullName evidence="1">Uncharacterized protein</fullName>
    </submittedName>
</protein>
<proteinExistence type="predicted"/>